<evidence type="ECO:0000256" key="1">
    <source>
        <dbReference type="SAM" id="Phobius"/>
    </source>
</evidence>
<proteinExistence type="predicted"/>
<name>A0A0C3HRR7_OIDMZ</name>
<reference evidence="2 3" key="1">
    <citation type="submission" date="2014-04" db="EMBL/GenBank/DDBJ databases">
        <authorList>
            <consortium name="DOE Joint Genome Institute"/>
            <person name="Kuo A."/>
            <person name="Martino E."/>
            <person name="Perotto S."/>
            <person name="Kohler A."/>
            <person name="Nagy L.G."/>
            <person name="Floudas D."/>
            <person name="Copeland A."/>
            <person name="Barry K.W."/>
            <person name="Cichocki N."/>
            <person name="Veneault-Fourrey C."/>
            <person name="LaButti K."/>
            <person name="Lindquist E.A."/>
            <person name="Lipzen A."/>
            <person name="Lundell T."/>
            <person name="Morin E."/>
            <person name="Murat C."/>
            <person name="Sun H."/>
            <person name="Tunlid A."/>
            <person name="Henrissat B."/>
            <person name="Grigoriev I.V."/>
            <person name="Hibbett D.S."/>
            <person name="Martin F."/>
            <person name="Nordberg H.P."/>
            <person name="Cantor M.N."/>
            <person name="Hua S.X."/>
        </authorList>
    </citation>
    <scope>NUCLEOTIDE SEQUENCE [LARGE SCALE GENOMIC DNA]</scope>
    <source>
        <strain evidence="2 3">Zn</strain>
    </source>
</reference>
<dbReference type="InParanoid" id="A0A0C3HRR7"/>
<protein>
    <recommendedName>
        <fullName evidence="4">TOM core complex subunit Tom6</fullName>
    </recommendedName>
</protein>
<reference evidence="3" key="2">
    <citation type="submission" date="2015-01" db="EMBL/GenBank/DDBJ databases">
        <title>Evolutionary Origins and Diversification of the Mycorrhizal Mutualists.</title>
        <authorList>
            <consortium name="DOE Joint Genome Institute"/>
            <consortium name="Mycorrhizal Genomics Consortium"/>
            <person name="Kohler A."/>
            <person name="Kuo A."/>
            <person name="Nagy L.G."/>
            <person name="Floudas D."/>
            <person name="Copeland A."/>
            <person name="Barry K.W."/>
            <person name="Cichocki N."/>
            <person name="Veneault-Fourrey C."/>
            <person name="LaButti K."/>
            <person name="Lindquist E.A."/>
            <person name="Lipzen A."/>
            <person name="Lundell T."/>
            <person name="Morin E."/>
            <person name="Murat C."/>
            <person name="Riley R."/>
            <person name="Ohm R."/>
            <person name="Sun H."/>
            <person name="Tunlid A."/>
            <person name="Henrissat B."/>
            <person name="Grigoriev I.V."/>
            <person name="Hibbett D.S."/>
            <person name="Martin F."/>
        </authorList>
    </citation>
    <scope>NUCLEOTIDE SEQUENCE [LARGE SCALE GENOMIC DNA]</scope>
    <source>
        <strain evidence="3">Zn</strain>
    </source>
</reference>
<dbReference type="HOGENOM" id="CLU_183924_0_0_1"/>
<dbReference type="EMBL" id="KN832871">
    <property type="protein sequence ID" value="KIN05710.1"/>
    <property type="molecule type" value="Genomic_DNA"/>
</dbReference>
<accession>A0A0C3HRR7</accession>
<evidence type="ECO:0000313" key="2">
    <source>
        <dbReference type="EMBL" id="KIN05710.1"/>
    </source>
</evidence>
<gene>
    <name evidence="2" type="ORF">OIDMADRAFT_16945</name>
</gene>
<sequence length="64" mass="7037">MPKAQRVVVQRGEPRRAAPQGYFSSAYHTLTSPENSSVVRSIAIFGVAVAFFSSPWSEFILPPL</sequence>
<dbReference type="Proteomes" id="UP000054321">
    <property type="component" value="Unassembled WGS sequence"/>
</dbReference>
<feature type="transmembrane region" description="Helical" evidence="1">
    <location>
        <begin position="38"/>
        <end position="56"/>
    </location>
</feature>
<organism evidence="2 3">
    <name type="scientific">Oidiodendron maius (strain Zn)</name>
    <dbReference type="NCBI Taxonomy" id="913774"/>
    <lineage>
        <taxon>Eukaryota</taxon>
        <taxon>Fungi</taxon>
        <taxon>Dikarya</taxon>
        <taxon>Ascomycota</taxon>
        <taxon>Pezizomycotina</taxon>
        <taxon>Leotiomycetes</taxon>
        <taxon>Leotiomycetes incertae sedis</taxon>
        <taxon>Myxotrichaceae</taxon>
        <taxon>Oidiodendron</taxon>
    </lineage>
</organism>
<keyword evidence="1" id="KW-0812">Transmembrane</keyword>
<keyword evidence="1" id="KW-0472">Membrane</keyword>
<evidence type="ECO:0000313" key="3">
    <source>
        <dbReference type="Proteomes" id="UP000054321"/>
    </source>
</evidence>
<dbReference type="OrthoDB" id="5403997at2759"/>
<dbReference type="AlphaFoldDB" id="A0A0C3HRR7"/>
<keyword evidence="3" id="KW-1185">Reference proteome</keyword>
<evidence type="ECO:0008006" key="4">
    <source>
        <dbReference type="Google" id="ProtNLM"/>
    </source>
</evidence>
<keyword evidence="1" id="KW-1133">Transmembrane helix</keyword>